<keyword evidence="5" id="KW-1185">Reference proteome</keyword>
<evidence type="ECO:0008006" key="6">
    <source>
        <dbReference type="Google" id="ProtNLM"/>
    </source>
</evidence>
<keyword evidence="1 2" id="KW-0808">Transferase</keyword>
<feature type="non-terminal residue" evidence="4">
    <location>
        <position position="204"/>
    </location>
</feature>
<comment type="caution">
    <text evidence="4">The sequence shown here is derived from an EMBL/GenBank/DDBJ whole genome shotgun (WGS) entry which is preliminary data.</text>
</comment>
<sequence length="204" mass="23070">MVLDSYRSKADKILVPLSKKFLMLNPNTISVSSLIFAAFAGIFYYLSFFSKYILFLSFIFLIFSALFDALDGKIARLKNIASKKGDLIDHVFDRYSDIFIVLGMSFSIFGNIYLGLFAILGILLTSYMGTQSQALGLKRDYSGIAGRADRLVLMMIFTLIQIFVTGHFDVYNIKLYVTGILLIWFGIAGNINAITRFFDIYKNL</sequence>
<dbReference type="Proteomes" id="UP000050301">
    <property type="component" value="Unassembled WGS sequence"/>
</dbReference>
<gene>
    <name evidence="4" type="ORF">AOG55_05625</name>
</gene>
<organism evidence="4 5">
    <name type="scientific">Acidiplasma cupricumulans</name>
    <dbReference type="NCBI Taxonomy" id="312540"/>
    <lineage>
        <taxon>Archaea</taxon>
        <taxon>Methanobacteriati</taxon>
        <taxon>Thermoplasmatota</taxon>
        <taxon>Thermoplasmata</taxon>
        <taxon>Thermoplasmatales</taxon>
        <taxon>Ferroplasmaceae</taxon>
        <taxon>Acidiplasma</taxon>
    </lineage>
</organism>
<protein>
    <recommendedName>
        <fullName evidence="6">Phosphatidylglycerophosphate synthase</fullName>
    </recommendedName>
</protein>
<dbReference type="GO" id="GO:0016020">
    <property type="term" value="C:membrane"/>
    <property type="evidence" value="ECO:0007669"/>
    <property type="project" value="InterPro"/>
</dbReference>
<dbReference type="Pfam" id="PF01066">
    <property type="entry name" value="CDP-OH_P_transf"/>
    <property type="match status" value="1"/>
</dbReference>
<feature type="transmembrane region" description="Helical" evidence="3">
    <location>
        <begin position="151"/>
        <end position="170"/>
    </location>
</feature>
<dbReference type="InterPro" id="IPR048254">
    <property type="entry name" value="CDP_ALCOHOL_P_TRANSF_CS"/>
</dbReference>
<dbReference type="GO" id="GO:0016780">
    <property type="term" value="F:phosphotransferase activity, for other substituted phosphate groups"/>
    <property type="evidence" value="ECO:0007669"/>
    <property type="project" value="InterPro"/>
</dbReference>
<dbReference type="InterPro" id="IPR000462">
    <property type="entry name" value="CDP-OH_P_trans"/>
</dbReference>
<evidence type="ECO:0000256" key="3">
    <source>
        <dbReference type="SAM" id="Phobius"/>
    </source>
</evidence>
<feature type="transmembrane region" description="Helical" evidence="3">
    <location>
        <begin position="52"/>
        <end position="70"/>
    </location>
</feature>
<dbReference type="Gene3D" id="1.20.120.1760">
    <property type="match status" value="1"/>
</dbReference>
<keyword evidence="3" id="KW-0812">Transmembrane</keyword>
<evidence type="ECO:0000256" key="1">
    <source>
        <dbReference type="ARBA" id="ARBA00022679"/>
    </source>
</evidence>
<feature type="transmembrane region" description="Helical" evidence="3">
    <location>
        <begin position="176"/>
        <end position="198"/>
    </location>
</feature>
<keyword evidence="3" id="KW-0472">Membrane</keyword>
<dbReference type="GeneID" id="84221526"/>
<evidence type="ECO:0000313" key="5">
    <source>
        <dbReference type="Proteomes" id="UP000050301"/>
    </source>
</evidence>
<evidence type="ECO:0000313" key="4">
    <source>
        <dbReference type="EMBL" id="KQB35861.1"/>
    </source>
</evidence>
<accession>A0A0Q0WJM6</accession>
<comment type="similarity">
    <text evidence="2">Belongs to the CDP-alcohol phosphatidyltransferase class-I family.</text>
</comment>
<dbReference type="PROSITE" id="PS00379">
    <property type="entry name" value="CDP_ALCOHOL_P_TRANSF"/>
    <property type="match status" value="1"/>
</dbReference>
<proteinExistence type="inferred from homology"/>
<reference evidence="4 5" key="1">
    <citation type="submission" date="2015-09" db="EMBL/GenBank/DDBJ databases">
        <title>Heavy metals and arsenic resistance mechanisms in polyextremophilic archaea of the family Ferroplasmaceae.</title>
        <authorList>
            <person name="Bulaev A.G."/>
            <person name="Kanygina A.V."/>
        </authorList>
    </citation>
    <scope>NUCLEOTIDE SEQUENCE [LARGE SCALE GENOMIC DNA]</scope>
    <source>
        <strain evidence="4 5">BH2</strain>
    </source>
</reference>
<evidence type="ECO:0000256" key="2">
    <source>
        <dbReference type="RuleBase" id="RU003750"/>
    </source>
</evidence>
<dbReference type="AlphaFoldDB" id="A0A0Q0WJM6"/>
<dbReference type="InParanoid" id="A0A0Q0WJM6"/>
<dbReference type="RefSeq" id="WP_048100918.1">
    <property type="nucleotide sequence ID" value="NZ_LKBH01000087.1"/>
</dbReference>
<dbReference type="InterPro" id="IPR043130">
    <property type="entry name" value="CDP-OH_PTrfase_TM_dom"/>
</dbReference>
<keyword evidence="3" id="KW-1133">Transmembrane helix</keyword>
<feature type="transmembrane region" description="Helical" evidence="3">
    <location>
        <begin position="21"/>
        <end position="46"/>
    </location>
</feature>
<dbReference type="GO" id="GO:0008654">
    <property type="term" value="P:phospholipid biosynthetic process"/>
    <property type="evidence" value="ECO:0007669"/>
    <property type="project" value="InterPro"/>
</dbReference>
<dbReference type="EMBL" id="LKBH01000087">
    <property type="protein sequence ID" value="KQB35861.1"/>
    <property type="molecule type" value="Genomic_DNA"/>
</dbReference>
<name>A0A0Q0WJM6_9ARCH</name>